<feature type="compositionally biased region" description="Polar residues" evidence="1">
    <location>
        <begin position="33"/>
        <end position="42"/>
    </location>
</feature>
<dbReference type="EMBL" id="KV460213">
    <property type="protein sequence ID" value="OBT99215.1"/>
    <property type="molecule type" value="Genomic_DNA"/>
</dbReference>
<evidence type="ECO:0000256" key="1">
    <source>
        <dbReference type="SAM" id="MobiDB-lite"/>
    </source>
</evidence>
<dbReference type="GeneID" id="28836091"/>
<accession>A0A1B8GTS2</accession>
<feature type="region of interest" description="Disordered" evidence="1">
    <location>
        <begin position="1"/>
        <end position="78"/>
    </location>
</feature>
<proteinExistence type="predicted"/>
<keyword evidence="3" id="KW-1185">Reference proteome</keyword>
<dbReference type="RefSeq" id="XP_018132948.1">
    <property type="nucleotide sequence ID" value="XM_018272211.2"/>
</dbReference>
<dbReference type="OrthoDB" id="10515444at2759"/>
<feature type="compositionally biased region" description="Low complexity" evidence="1">
    <location>
        <begin position="49"/>
        <end position="63"/>
    </location>
</feature>
<reference evidence="2 3" key="1">
    <citation type="submission" date="2016-03" db="EMBL/GenBank/DDBJ databases">
        <title>Comparative genomics of Pseudogymnoascus destructans, the fungus causing white-nose syndrome of bats.</title>
        <authorList>
            <person name="Palmer J.M."/>
            <person name="Drees K.P."/>
            <person name="Foster J.T."/>
            <person name="Lindner D.L."/>
        </authorList>
    </citation>
    <scope>NUCLEOTIDE SEQUENCE [LARGE SCALE GENOMIC DNA]</scope>
    <source>
        <strain evidence="2 3">UAMH 10579</strain>
    </source>
</reference>
<dbReference type="AlphaFoldDB" id="A0A1B8GTS2"/>
<evidence type="ECO:0000313" key="2">
    <source>
        <dbReference type="EMBL" id="OBT99215.1"/>
    </source>
</evidence>
<protein>
    <submittedName>
        <fullName evidence="2">Uncharacterized protein</fullName>
    </submittedName>
</protein>
<dbReference type="Proteomes" id="UP000091956">
    <property type="component" value="Unassembled WGS sequence"/>
</dbReference>
<sequence>MGNSNSSQYDDRETQEFHSLPKSRTRGVRTDQRTPYTQQQNMGYRAQDQNGGRQQRGYNQQQYSGNRARDDRDDDPCC</sequence>
<evidence type="ECO:0000313" key="3">
    <source>
        <dbReference type="Proteomes" id="UP000091956"/>
    </source>
</evidence>
<reference evidence="3" key="2">
    <citation type="journal article" date="2018" name="Nat. Commun.">
        <title>Extreme sensitivity to ultraviolet light in the fungal pathogen causing white-nose syndrome of bats.</title>
        <authorList>
            <person name="Palmer J.M."/>
            <person name="Drees K.P."/>
            <person name="Foster J.T."/>
            <person name="Lindner D.L."/>
        </authorList>
    </citation>
    <scope>NUCLEOTIDE SEQUENCE [LARGE SCALE GENOMIC DNA]</scope>
    <source>
        <strain evidence="3">UAMH 10579</strain>
    </source>
</reference>
<gene>
    <name evidence="2" type="ORF">VE01_02705</name>
</gene>
<name>A0A1B8GTS2_9PEZI</name>
<organism evidence="2 3">
    <name type="scientific">Pseudogymnoascus verrucosus</name>
    <dbReference type="NCBI Taxonomy" id="342668"/>
    <lineage>
        <taxon>Eukaryota</taxon>
        <taxon>Fungi</taxon>
        <taxon>Dikarya</taxon>
        <taxon>Ascomycota</taxon>
        <taxon>Pezizomycotina</taxon>
        <taxon>Leotiomycetes</taxon>
        <taxon>Thelebolales</taxon>
        <taxon>Thelebolaceae</taxon>
        <taxon>Pseudogymnoascus</taxon>
    </lineage>
</organism>